<dbReference type="PANTHER" id="PTHR43026:SF1">
    <property type="entry name" value="2-HYDROXYACID DEHYDROGENASE HOMOLOG 1-RELATED"/>
    <property type="match status" value="1"/>
</dbReference>
<keyword evidence="2 4" id="KW-0560">Oxidoreductase</keyword>
<dbReference type="SUPFAM" id="SSF52283">
    <property type="entry name" value="Formate/glycerate dehydrogenase catalytic domain-like"/>
    <property type="match status" value="1"/>
</dbReference>
<dbReference type="Gene3D" id="3.40.50.720">
    <property type="entry name" value="NAD(P)-binding Rossmann-like Domain"/>
    <property type="match status" value="2"/>
</dbReference>
<evidence type="ECO:0000256" key="2">
    <source>
        <dbReference type="ARBA" id="ARBA00023002"/>
    </source>
</evidence>
<dbReference type="GO" id="GO:0016616">
    <property type="term" value="F:oxidoreductase activity, acting on the CH-OH group of donors, NAD or NADP as acceptor"/>
    <property type="evidence" value="ECO:0007669"/>
    <property type="project" value="InterPro"/>
</dbReference>
<dbReference type="PANTHER" id="PTHR43026">
    <property type="entry name" value="2-HYDROXYACID DEHYDROGENASE HOMOLOG 1-RELATED"/>
    <property type="match status" value="1"/>
</dbReference>
<dbReference type="InterPro" id="IPR006139">
    <property type="entry name" value="D-isomer_2_OHA_DH_cat_dom"/>
</dbReference>
<dbReference type="EMBL" id="HBGH01002469">
    <property type="protein sequence ID" value="CAD9226195.1"/>
    <property type="molecule type" value="Transcribed_RNA"/>
</dbReference>
<keyword evidence="3" id="KW-0520">NAD</keyword>
<dbReference type="AlphaFoldDB" id="A0A7S1T7A0"/>
<dbReference type="PROSITE" id="PS00671">
    <property type="entry name" value="D_2_HYDROXYACID_DH_3"/>
    <property type="match status" value="1"/>
</dbReference>
<evidence type="ECO:0000256" key="1">
    <source>
        <dbReference type="ARBA" id="ARBA00005854"/>
    </source>
</evidence>
<evidence type="ECO:0000256" key="3">
    <source>
        <dbReference type="ARBA" id="ARBA00023027"/>
    </source>
</evidence>
<dbReference type="Pfam" id="PF02826">
    <property type="entry name" value="2-Hacid_dh_C"/>
    <property type="match status" value="1"/>
</dbReference>
<dbReference type="Pfam" id="PF00389">
    <property type="entry name" value="2-Hacid_dh"/>
    <property type="match status" value="1"/>
</dbReference>
<evidence type="ECO:0000259" key="6">
    <source>
        <dbReference type="Pfam" id="PF02826"/>
    </source>
</evidence>
<comment type="similarity">
    <text evidence="1 4">Belongs to the D-isomer specific 2-hydroxyacid dehydrogenase family.</text>
</comment>
<dbReference type="GO" id="GO:0051287">
    <property type="term" value="F:NAD binding"/>
    <property type="evidence" value="ECO:0007669"/>
    <property type="project" value="InterPro"/>
</dbReference>
<dbReference type="InterPro" id="IPR029753">
    <property type="entry name" value="D-isomer_DH_CS"/>
</dbReference>
<sequence>MGGDSVCMEEQEVKVAFFSAKPYDKVFFERAWAAHVRFSTEVEGLHAPRIGFNYIENRLVYGTAELAQGATVVCCFVNDQVDANVLARLASYGVRLVAMRCAGYNNVDLKAARANSITVVRVPAYSPYAVAEHAVSLFTCLNRKLHKAYNRIRDDNYSLDGLVGRDIHGMTVGVIGTGKIGECFARIMLGFGVHLLAYDIHQNQVLVQLGAEYVDTLPDLLSRSDLVSLHCPLFDSTYHIIDSKAVAIMKKGCIIINTSRGGLIDTEALIDGIKSRHLGGAGIDVYENEAEIFYSDFSCTGIDDEALQILKSYPNVLITSHQGFLTETALATIAEVTLSNIHVVMKGEQCENVVEALKR</sequence>
<dbReference type="InterPro" id="IPR058205">
    <property type="entry name" value="D-LDH-like"/>
</dbReference>
<feature type="domain" description="D-isomer specific 2-hydroxyacid dehydrogenase catalytic" evidence="5">
    <location>
        <begin position="57"/>
        <end position="354"/>
    </location>
</feature>
<dbReference type="PROSITE" id="PS00065">
    <property type="entry name" value="D_2_HYDROXYACID_DH_1"/>
    <property type="match status" value="1"/>
</dbReference>
<reference evidence="7" key="1">
    <citation type="submission" date="2021-01" db="EMBL/GenBank/DDBJ databases">
        <authorList>
            <person name="Corre E."/>
            <person name="Pelletier E."/>
            <person name="Niang G."/>
            <person name="Scheremetjew M."/>
            <person name="Finn R."/>
            <person name="Kale V."/>
            <person name="Holt S."/>
            <person name="Cochrane G."/>
            <person name="Meng A."/>
            <person name="Brown T."/>
            <person name="Cohen L."/>
        </authorList>
    </citation>
    <scope>NUCLEOTIDE SEQUENCE</scope>
    <source>
        <strain evidence="7">SAG 36.94</strain>
    </source>
</reference>
<proteinExistence type="inferred from homology"/>
<feature type="domain" description="D-isomer specific 2-hydroxyacid dehydrogenase NAD-binding" evidence="6">
    <location>
        <begin position="137"/>
        <end position="323"/>
    </location>
</feature>
<accession>A0A7S1T7A0</accession>
<dbReference type="InterPro" id="IPR036291">
    <property type="entry name" value="NAD(P)-bd_dom_sf"/>
</dbReference>
<protein>
    <recommendedName>
        <fullName evidence="8">D-lactate dehydrogenase</fullName>
    </recommendedName>
</protein>
<evidence type="ECO:0008006" key="8">
    <source>
        <dbReference type="Google" id="ProtNLM"/>
    </source>
</evidence>
<name>A0A7S1T7A0_9RHOD</name>
<dbReference type="InterPro" id="IPR029752">
    <property type="entry name" value="D-isomer_DH_CS1"/>
</dbReference>
<evidence type="ECO:0000259" key="5">
    <source>
        <dbReference type="Pfam" id="PF00389"/>
    </source>
</evidence>
<evidence type="ECO:0000313" key="7">
    <source>
        <dbReference type="EMBL" id="CAD9226195.1"/>
    </source>
</evidence>
<dbReference type="SUPFAM" id="SSF51735">
    <property type="entry name" value="NAD(P)-binding Rossmann-fold domains"/>
    <property type="match status" value="1"/>
</dbReference>
<evidence type="ECO:0000256" key="4">
    <source>
        <dbReference type="RuleBase" id="RU003719"/>
    </source>
</evidence>
<dbReference type="CDD" id="cd12183">
    <property type="entry name" value="LDH_like_2"/>
    <property type="match status" value="1"/>
</dbReference>
<organism evidence="7">
    <name type="scientific">Compsopogon caeruleus</name>
    <dbReference type="NCBI Taxonomy" id="31354"/>
    <lineage>
        <taxon>Eukaryota</taxon>
        <taxon>Rhodophyta</taxon>
        <taxon>Compsopogonophyceae</taxon>
        <taxon>Compsopogonales</taxon>
        <taxon>Compsopogonaceae</taxon>
        <taxon>Compsopogon</taxon>
    </lineage>
</organism>
<gene>
    <name evidence="7" type="ORF">CCAE0312_LOCUS1351</name>
</gene>
<dbReference type="InterPro" id="IPR006140">
    <property type="entry name" value="D-isomer_DH_NAD-bd"/>
</dbReference>